<dbReference type="Gene3D" id="2.60.40.10">
    <property type="entry name" value="Immunoglobulins"/>
    <property type="match status" value="3"/>
</dbReference>
<dbReference type="AlphaFoldDB" id="A0A6J8EEB9"/>
<feature type="compositionally biased region" description="Polar residues" evidence="6">
    <location>
        <begin position="33"/>
        <end position="45"/>
    </location>
</feature>
<dbReference type="SMART" id="SM00408">
    <property type="entry name" value="IGc2"/>
    <property type="match status" value="2"/>
</dbReference>
<keyword evidence="3" id="KW-1015">Disulfide bond</keyword>
<dbReference type="InterPro" id="IPR007110">
    <property type="entry name" value="Ig-like_dom"/>
</dbReference>
<gene>
    <name evidence="9" type="ORF">MCOR_50418</name>
</gene>
<dbReference type="InterPro" id="IPR051275">
    <property type="entry name" value="Cell_adhesion_signaling"/>
</dbReference>
<dbReference type="InterPro" id="IPR013783">
    <property type="entry name" value="Ig-like_fold"/>
</dbReference>
<evidence type="ECO:0000256" key="7">
    <source>
        <dbReference type="SAM" id="Phobius"/>
    </source>
</evidence>
<sequence length="881" mass="100425">MASVPTKSCVSTKCSPDTSSKQVDLHTKRSHVGSETDTPSDNSTENIKKRRGNRTDSDNSDGISTEYHQCSINKNISEWTLQCLSNFQIEIDASEPSNKLLDSYEVFTKGYLHFINNKNKCANVVSNFGSRSEKNQHKCDCYTHAVHDVFNINCHHIDEVTDEDLKKIKTDLWIDNFVEKITNTKQRNARERICRDLSRNLNMFKRQLIYMLRRRRGNDLREIYDGMYRELFVSFARIFGLNIVSGSNVEQYTLNINGTDIVALPDGLICHPTDFNEDKICAVIKVKGYREEEGSVYVSDLRSTKDACYAPHIDSSLKEFRPNNTVYVGTGETVILVCNVTPNILLYPWWDGPCLNNCLDNSTVYSDRFEINPNLPNARNLEIIANYSKGIYNLQIKNSSINEEGLYICSFGKRNDSPWIDLITYVVELKIKVPPRNITIHDANTGILHGTENHPLVLKCSVFSRNSNETIMWFKDSLLLGIGGPGTYELHFFPKKYDHGTIYTCIVNSSALMISLKKNVQLDITYKPYITFNKGKHFIIVNETQSLTITCTVDSNPVATTILLKKNSKIFHLSTRNSTLNLDLFNISRNDTGIFVCRATNIIGESYDSTEIIVQYKPVFESQNEHVQNGVSGTEIDIIVFMYSYPKFNNLKVKTREFCSIEHNYIDIENATDIDRKYSKYFRINGFKITLHGFIIEGNDFTSYKFWIANSVGNANYTVKLVDAEKQSGRSLNIYWQISSSFFGGLLLGIACFVFWRFYHNKSRKNGIRQVHQEVHDDEIELADNNPSSPTHRNYHPVDTEIVIAQAAESENSGSENPGEANNSDEISTGSVSVPRELHDYENSYQPLELDNSEKHLYDETQVLCSTNIVSTENTYVNTVL</sequence>
<comment type="subcellular location">
    <subcellularLocation>
        <location evidence="1">Membrane</location>
        <topology evidence="1">Single-pass type I membrane protein</topology>
    </subcellularLocation>
</comment>
<name>A0A6J8EEB9_MYTCO</name>
<evidence type="ECO:0000256" key="1">
    <source>
        <dbReference type="ARBA" id="ARBA00004479"/>
    </source>
</evidence>
<keyword evidence="10" id="KW-1185">Reference proteome</keyword>
<feature type="region of interest" description="Disordered" evidence="6">
    <location>
        <begin position="1"/>
        <end position="62"/>
    </location>
</feature>
<accession>A0A6J8EEB9</accession>
<feature type="transmembrane region" description="Helical" evidence="7">
    <location>
        <begin position="734"/>
        <end position="759"/>
    </location>
</feature>
<organism evidence="9 10">
    <name type="scientific">Mytilus coruscus</name>
    <name type="common">Sea mussel</name>
    <dbReference type="NCBI Taxonomy" id="42192"/>
    <lineage>
        <taxon>Eukaryota</taxon>
        <taxon>Metazoa</taxon>
        <taxon>Spiralia</taxon>
        <taxon>Lophotrochozoa</taxon>
        <taxon>Mollusca</taxon>
        <taxon>Bivalvia</taxon>
        <taxon>Autobranchia</taxon>
        <taxon>Pteriomorphia</taxon>
        <taxon>Mytilida</taxon>
        <taxon>Mytiloidea</taxon>
        <taxon>Mytilidae</taxon>
        <taxon>Mytilinae</taxon>
        <taxon>Mytilus</taxon>
    </lineage>
</organism>
<dbReference type="GO" id="GO:0005911">
    <property type="term" value="C:cell-cell junction"/>
    <property type="evidence" value="ECO:0007669"/>
    <property type="project" value="TreeGrafter"/>
</dbReference>
<dbReference type="InterPro" id="IPR036179">
    <property type="entry name" value="Ig-like_dom_sf"/>
</dbReference>
<keyword evidence="7" id="KW-0812">Transmembrane</keyword>
<evidence type="ECO:0000256" key="5">
    <source>
        <dbReference type="ARBA" id="ARBA00023319"/>
    </source>
</evidence>
<evidence type="ECO:0000259" key="8">
    <source>
        <dbReference type="PROSITE" id="PS50835"/>
    </source>
</evidence>
<evidence type="ECO:0000313" key="10">
    <source>
        <dbReference type="Proteomes" id="UP000507470"/>
    </source>
</evidence>
<keyword evidence="2 7" id="KW-0472">Membrane</keyword>
<evidence type="ECO:0000256" key="3">
    <source>
        <dbReference type="ARBA" id="ARBA00023157"/>
    </source>
</evidence>
<feature type="region of interest" description="Disordered" evidence="6">
    <location>
        <begin position="809"/>
        <end position="830"/>
    </location>
</feature>
<dbReference type="GO" id="GO:0050839">
    <property type="term" value="F:cell adhesion molecule binding"/>
    <property type="evidence" value="ECO:0007669"/>
    <property type="project" value="TreeGrafter"/>
</dbReference>
<feature type="compositionally biased region" description="Polar residues" evidence="6">
    <location>
        <begin position="1"/>
        <end position="22"/>
    </location>
</feature>
<feature type="domain" description="Ig-like" evidence="8">
    <location>
        <begin position="311"/>
        <end position="409"/>
    </location>
</feature>
<feature type="compositionally biased region" description="Low complexity" evidence="6">
    <location>
        <begin position="809"/>
        <end position="824"/>
    </location>
</feature>
<keyword evidence="5" id="KW-0393">Immunoglobulin domain</keyword>
<dbReference type="GO" id="GO:0098609">
    <property type="term" value="P:cell-cell adhesion"/>
    <property type="evidence" value="ECO:0007669"/>
    <property type="project" value="TreeGrafter"/>
</dbReference>
<dbReference type="PANTHER" id="PTHR11640:SF31">
    <property type="entry name" value="IRREGULAR CHIASM C-ROUGHEST PROTEIN-RELATED"/>
    <property type="match status" value="1"/>
</dbReference>
<dbReference type="PROSITE" id="PS50835">
    <property type="entry name" value="IG_LIKE"/>
    <property type="match status" value="2"/>
</dbReference>
<keyword evidence="7" id="KW-1133">Transmembrane helix</keyword>
<evidence type="ECO:0000256" key="2">
    <source>
        <dbReference type="ARBA" id="ARBA00023136"/>
    </source>
</evidence>
<evidence type="ECO:0000256" key="6">
    <source>
        <dbReference type="SAM" id="MobiDB-lite"/>
    </source>
</evidence>
<dbReference type="InterPro" id="IPR003598">
    <property type="entry name" value="Ig_sub2"/>
</dbReference>
<dbReference type="Proteomes" id="UP000507470">
    <property type="component" value="Unassembled WGS sequence"/>
</dbReference>
<evidence type="ECO:0000313" key="9">
    <source>
        <dbReference type="EMBL" id="CAC5417945.1"/>
    </source>
</evidence>
<dbReference type="GO" id="GO:0005886">
    <property type="term" value="C:plasma membrane"/>
    <property type="evidence" value="ECO:0007669"/>
    <property type="project" value="TreeGrafter"/>
</dbReference>
<dbReference type="SMART" id="SM00409">
    <property type="entry name" value="IG"/>
    <property type="match status" value="3"/>
</dbReference>
<dbReference type="PANTHER" id="PTHR11640">
    <property type="entry name" value="NEPHRIN"/>
    <property type="match status" value="1"/>
</dbReference>
<dbReference type="InterPro" id="IPR003599">
    <property type="entry name" value="Ig_sub"/>
</dbReference>
<feature type="domain" description="Ig-like" evidence="8">
    <location>
        <begin position="435"/>
        <end position="615"/>
    </location>
</feature>
<protein>
    <recommendedName>
        <fullName evidence="8">Ig-like domain-containing protein</fullName>
    </recommendedName>
</protein>
<dbReference type="OrthoDB" id="6143670at2759"/>
<proteinExistence type="predicted"/>
<dbReference type="CDD" id="cd00096">
    <property type="entry name" value="Ig"/>
    <property type="match status" value="1"/>
</dbReference>
<keyword evidence="4" id="KW-0325">Glycoprotein</keyword>
<reference evidence="9 10" key="1">
    <citation type="submission" date="2020-06" db="EMBL/GenBank/DDBJ databases">
        <authorList>
            <person name="Li R."/>
            <person name="Bekaert M."/>
        </authorList>
    </citation>
    <scope>NUCLEOTIDE SEQUENCE [LARGE SCALE GENOMIC DNA]</scope>
    <source>
        <strain evidence="10">wild</strain>
    </source>
</reference>
<dbReference type="Pfam" id="PF13927">
    <property type="entry name" value="Ig_3"/>
    <property type="match status" value="1"/>
</dbReference>
<dbReference type="SUPFAM" id="SSF48726">
    <property type="entry name" value="Immunoglobulin"/>
    <property type="match status" value="2"/>
</dbReference>
<dbReference type="EMBL" id="CACVKT020008827">
    <property type="protein sequence ID" value="CAC5417945.1"/>
    <property type="molecule type" value="Genomic_DNA"/>
</dbReference>
<evidence type="ECO:0000256" key="4">
    <source>
        <dbReference type="ARBA" id="ARBA00023180"/>
    </source>
</evidence>